<dbReference type="EMBL" id="JAWDJR010000018">
    <property type="protein sequence ID" value="KAK9958335.1"/>
    <property type="molecule type" value="Genomic_DNA"/>
</dbReference>
<feature type="region of interest" description="Disordered" evidence="1">
    <location>
        <begin position="48"/>
        <end position="67"/>
    </location>
</feature>
<accession>A0AAW1ZAE6</accession>
<protein>
    <submittedName>
        <fullName evidence="2">Uncharacterized protein</fullName>
    </submittedName>
</protein>
<dbReference type="Proteomes" id="UP001479290">
    <property type="component" value="Unassembled WGS sequence"/>
</dbReference>
<keyword evidence="3" id="KW-1185">Reference proteome</keyword>
<comment type="caution">
    <text evidence="2">The sequence shown here is derived from an EMBL/GenBank/DDBJ whole genome shotgun (WGS) entry which is preliminary data.</text>
</comment>
<evidence type="ECO:0000313" key="3">
    <source>
        <dbReference type="Proteomes" id="UP001479290"/>
    </source>
</evidence>
<organism evidence="2 3">
    <name type="scientific">Culter alburnus</name>
    <name type="common">Topmouth culter</name>
    <dbReference type="NCBI Taxonomy" id="194366"/>
    <lineage>
        <taxon>Eukaryota</taxon>
        <taxon>Metazoa</taxon>
        <taxon>Chordata</taxon>
        <taxon>Craniata</taxon>
        <taxon>Vertebrata</taxon>
        <taxon>Euteleostomi</taxon>
        <taxon>Actinopterygii</taxon>
        <taxon>Neopterygii</taxon>
        <taxon>Teleostei</taxon>
        <taxon>Ostariophysi</taxon>
        <taxon>Cypriniformes</taxon>
        <taxon>Xenocyprididae</taxon>
        <taxon>Xenocypridinae</taxon>
        <taxon>Culter</taxon>
    </lineage>
</organism>
<dbReference type="AlphaFoldDB" id="A0AAW1ZAE6"/>
<evidence type="ECO:0000256" key="1">
    <source>
        <dbReference type="SAM" id="MobiDB-lite"/>
    </source>
</evidence>
<gene>
    <name evidence="2" type="ORF">ABG768_010462</name>
</gene>
<proteinExistence type="predicted"/>
<sequence length="97" mass="11036">MEQKSVHITHPRFPLQTSLAQRKARSTSMTAAGESLRAYVIKMLRQVEESRGDGSEREGRRHYVGEGLSDRISLQTSCSIYRSEEERDPHMCNPSLS</sequence>
<name>A0AAW1ZAE6_CULAL</name>
<reference evidence="2 3" key="1">
    <citation type="submission" date="2024-05" db="EMBL/GenBank/DDBJ databases">
        <title>A high-quality chromosomal-level genome assembly of Topmouth culter (Culter alburnus).</title>
        <authorList>
            <person name="Zhao H."/>
        </authorList>
    </citation>
    <scope>NUCLEOTIDE SEQUENCE [LARGE SCALE GENOMIC DNA]</scope>
    <source>
        <strain evidence="2">CATC2023</strain>
        <tissue evidence="2">Muscle</tissue>
    </source>
</reference>
<evidence type="ECO:0000313" key="2">
    <source>
        <dbReference type="EMBL" id="KAK9958335.1"/>
    </source>
</evidence>
<feature type="compositionally biased region" description="Basic and acidic residues" evidence="1">
    <location>
        <begin position="48"/>
        <end position="64"/>
    </location>
</feature>